<accession>A0ABW3Y0C9</accession>
<dbReference type="InterPro" id="IPR019734">
    <property type="entry name" value="TPR_rpt"/>
</dbReference>
<dbReference type="Gene3D" id="1.25.40.10">
    <property type="entry name" value="Tetratricopeptide repeat domain"/>
    <property type="match status" value="3"/>
</dbReference>
<name>A0ABW3Y0C9_9FLAO</name>
<reference evidence="6" key="1">
    <citation type="journal article" date="2019" name="Int. J. Syst. Evol. Microbiol.">
        <title>The Global Catalogue of Microorganisms (GCM) 10K type strain sequencing project: providing services to taxonomists for standard genome sequencing and annotation.</title>
        <authorList>
            <consortium name="The Broad Institute Genomics Platform"/>
            <consortium name="The Broad Institute Genome Sequencing Center for Infectious Disease"/>
            <person name="Wu L."/>
            <person name="Ma J."/>
        </authorList>
    </citation>
    <scope>NUCLEOTIDE SEQUENCE [LARGE SCALE GENOMIC DNA]</scope>
    <source>
        <strain evidence="6">CCUG 61485</strain>
    </source>
</reference>
<evidence type="ECO:0000256" key="1">
    <source>
        <dbReference type="PROSITE-ProRule" id="PRU00339"/>
    </source>
</evidence>
<evidence type="ECO:0000313" key="5">
    <source>
        <dbReference type="EMBL" id="MFD1315069.1"/>
    </source>
</evidence>
<feature type="domain" description="CHAT" evidence="4">
    <location>
        <begin position="652"/>
        <end position="916"/>
    </location>
</feature>
<keyword evidence="6" id="KW-1185">Reference proteome</keyword>
<keyword evidence="1" id="KW-0802">TPR repeat</keyword>
<gene>
    <name evidence="5" type="ORF">ACFQ39_05530</name>
</gene>
<comment type="caution">
    <text evidence="5">The sequence shown here is derived from an EMBL/GenBank/DDBJ whole genome shotgun (WGS) entry which is preliminary data.</text>
</comment>
<sequence length="950" mass="110008">MKNYYLKTLLFILSILPLKAQNLEASFVDQTNKKIDSLNREGQFEKAYLIGNELLQELIETNSSEELMAKTYYTLSNVEISLGEYEKSISTSHKSLALFKKINDSLKIASAYNRLGVGYYFLYDYDSTQFYYKRSYDLKKKLGAEANEMAVSAYNLAIAYEDLSKIDEALDLYLEAEKFLLKNPERLSFLSDVYIGLAHLYNYNQEITKAEFYAEKAMDVGVKSYGEFNPNMTFVYTNYANILSVKGKYKRAIEMLERALEIRKNTYGNDHKWTSEAHYDLARVLMKDDQPTKAEKHLLESIEIAERTNNLPNLAMAKNTLGKLYVMEEISPEKVIPLLESSTKINRKIYGDTYLQIAENYLYLASFAKKNKDEELFRRSIDEVYKNVNYEDKNLNYVYTPFEILEALNLEGEWLLEEYEETKETALLFEKMELLEEQLELIEFAKNNYSSEHAKILVANDYHKVFEGGINTCWLLYQYTGDMKYADKAFSLSDKNRNHLLLQGFTQEKIWKTYGVPTELLEQEQSLKRELSAMNMNIHDLRTGETQKEELSKLLSDRLRLNRNLDSLQRSIKEKYLKETKLPNQELTLQFVSENISENAQMLSYFLGEKDVYTFFINKNKWDFVKNIEAEKVSSSIEEFQLKLLQKENLTAVGKTLYQFLLDDKIDDGRYDLIIIPDGELNYLPFEALIDGQNEYVVQNFNISYASSVRLFLEVNRPEFTYDCSNYWIGYTPDFQDDRTISASSTEVEKIGQLLNGFIFKGEDCSKENFFKNSTSYSIQHLATHGELDSLDYTMNKLDFSGSKLTSSEIAVAGIKANLAVLSACFTGFGTIEKGEGVMSLARAFHLSGVPAIMMSLWKVPDKETEELMVNFYKELKKGKNKSYALRQAKIKYLEKNKDPNLAHPYFWAGFVINGNTNPLPQPFSLNWYLYGGVFLSLFLLILIFKKIRS</sequence>
<dbReference type="PANTHER" id="PTHR10098">
    <property type="entry name" value="RAPSYN-RELATED"/>
    <property type="match status" value="1"/>
</dbReference>
<keyword evidence="2" id="KW-1133">Transmembrane helix</keyword>
<dbReference type="InterPro" id="IPR024983">
    <property type="entry name" value="CHAT_dom"/>
</dbReference>
<dbReference type="Pfam" id="PF12770">
    <property type="entry name" value="CHAT"/>
    <property type="match status" value="1"/>
</dbReference>
<feature type="chain" id="PRO_5046833285" evidence="3">
    <location>
        <begin position="21"/>
        <end position="950"/>
    </location>
</feature>
<dbReference type="Proteomes" id="UP001597201">
    <property type="component" value="Unassembled WGS sequence"/>
</dbReference>
<dbReference type="SMART" id="SM00028">
    <property type="entry name" value="TPR"/>
    <property type="match status" value="6"/>
</dbReference>
<feature type="repeat" description="TPR" evidence="1">
    <location>
        <begin position="233"/>
        <end position="266"/>
    </location>
</feature>
<dbReference type="PROSITE" id="PS50005">
    <property type="entry name" value="TPR"/>
    <property type="match status" value="1"/>
</dbReference>
<keyword evidence="3" id="KW-0732">Signal</keyword>
<feature type="signal peptide" evidence="3">
    <location>
        <begin position="1"/>
        <end position="20"/>
    </location>
</feature>
<protein>
    <submittedName>
        <fullName evidence="5">CHAT domain-containing protein</fullName>
    </submittedName>
</protein>
<dbReference type="RefSeq" id="WP_377176992.1">
    <property type="nucleotide sequence ID" value="NZ_JBHTMY010000002.1"/>
</dbReference>
<evidence type="ECO:0000259" key="4">
    <source>
        <dbReference type="Pfam" id="PF12770"/>
    </source>
</evidence>
<dbReference type="Pfam" id="PF13424">
    <property type="entry name" value="TPR_12"/>
    <property type="match status" value="2"/>
</dbReference>
<evidence type="ECO:0000256" key="3">
    <source>
        <dbReference type="SAM" id="SignalP"/>
    </source>
</evidence>
<dbReference type="EMBL" id="JBHTMY010000002">
    <property type="protein sequence ID" value="MFD1315069.1"/>
    <property type="molecule type" value="Genomic_DNA"/>
</dbReference>
<evidence type="ECO:0000256" key="2">
    <source>
        <dbReference type="SAM" id="Phobius"/>
    </source>
</evidence>
<keyword evidence="2" id="KW-0472">Membrane</keyword>
<feature type="transmembrane region" description="Helical" evidence="2">
    <location>
        <begin position="928"/>
        <end position="945"/>
    </location>
</feature>
<keyword evidence="2" id="KW-0812">Transmembrane</keyword>
<dbReference type="SUPFAM" id="SSF48452">
    <property type="entry name" value="TPR-like"/>
    <property type="match status" value="2"/>
</dbReference>
<dbReference type="InterPro" id="IPR011990">
    <property type="entry name" value="TPR-like_helical_dom_sf"/>
</dbReference>
<organism evidence="5 6">
    <name type="scientific">Namhaeicola litoreus</name>
    <dbReference type="NCBI Taxonomy" id="1052145"/>
    <lineage>
        <taxon>Bacteria</taxon>
        <taxon>Pseudomonadati</taxon>
        <taxon>Bacteroidota</taxon>
        <taxon>Flavobacteriia</taxon>
        <taxon>Flavobacteriales</taxon>
        <taxon>Flavobacteriaceae</taxon>
        <taxon>Namhaeicola</taxon>
    </lineage>
</organism>
<evidence type="ECO:0000313" key="6">
    <source>
        <dbReference type="Proteomes" id="UP001597201"/>
    </source>
</evidence>
<proteinExistence type="predicted"/>